<dbReference type="AlphaFoldDB" id="A0AAW2TL12"/>
<evidence type="ECO:0000256" key="1">
    <source>
        <dbReference type="SAM" id="MobiDB-lite"/>
    </source>
</evidence>
<evidence type="ECO:0000313" key="2">
    <source>
        <dbReference type="EMBL" id="KAL0405640.1"/>
    </source>
</evidence>
<comment type="caution">
    <text evidence="2">The sequence shown here is derived from an EMBL/GenBank/DDBJ whole genome shotgun (WGS) entry which is preliminary data.</text>
</comment>
<reference evidence="2" key="2">
    <citation type="journal article" date="2024" name="Plant">
        <title>Genomic evolution and insights into agronomic trait innovations of Sesamum species.</title>
        <authorList>
            <person name="Miao H."/>
            <person name="Wang L."/>
            <person name="Qu L."/>
            <person name="Liu H."/>
            <person name="Sun Y."/>
            <person name="Le M."/>
            <person name="Wang Q."/>
            <person name="Wei S."/>
            <person name="Zheng Y."/>
            <person name="Lin W."/>
            <person name="Duan Y."/>
            <person name="Cao H."/>
            <person name="Xiong S."/>
            <person name="Wang X."/>
            <person name="Wei L."/>
            <person name="Li C."/>
            <person name="Ma Q."/>
            <person name="Ju M."/>
            <person name="Zhao R."/>
            <person name="Li G."/>
            <person name="Mu C."/>
            <person name="Tian Q."/>
            <person name="Mei H."/>
            <person name="Zhang T."/>
            <person name="Gao T."/>
            <person name="Zhang H."/>
        </authorList>
    </citation>
    <scope>NUCLEOTIDE SEQUENCE</scope>
    <source>
        <strain evidence="2">KEN1</strain>
    </source>
</reference>
<protein>
    <submittedName>
        <fullName evidence="2">Uncharacterized protein</fullName>
    </submittedName>
</protein>
<organism evidence="2">
    <name type="scientific">Sesamum latifolium</name>
    <dbReference type="NCBI Taxonomy" id="2727402"/>
    <lineage>
        <taxon>Eukaryota</taxon>
        <taxon>Viridiplantae</taxon>
        <taxon>Streptophyta</taxon>
        <taxon>Embryophyta</taxon>
        <taxon>Tracheophyta</taxon>
        <taxon>Spermatophyta</taxon>
        <taxon>Magnoliopsida</taxon>
        <taxon>eudicotyledons</taxon>
        <taxon>Gunneridae</taxon>
        <taxon>Pentapetalae</taxon>
        <taxon>asterids</taxon>
        <taxon>lamiids</taxon>
        <taxon>Lamiales</taxon>
        <taxon>Pedaliaceae</taxon>
        <taxon>Sesamum</taxon>
    </lineage>
</organism>
<dbReference type="EMBL" id="JACGWN010000014">
    <property type="protein sequence ID" value="KAL0405640.1"/>
    <property type="molecule type" value="Genomic_DNA"/>
</dbReference>
<accession>A0AAW2TL12</accession>
<gene>
    <name evidence="2" type="ORF">Slati_3877900</name>
</gene>
<reference evidence="2" key="1">
    <citation type="submission" date="2020-06" db="EMBL/GenBank/DDBJ databases">
        <authorList>
            <person name="Li T."/>
            <person name="Hu X."/>
            <person name="Zhang T."/>
            <person name="Song X."/>
            <person name="Zhang H."/>
            <person name="Dai N."/>
            <person name="Sheng W."/>
            <person name="Hou X."/>
            <person name="Wei L."/>
        </authorList>
    </citation>
    <scope>NUCLEOTIDE SEQUENCE</scope>
    <source>
        <strain evidence="2">KEN1</strain>
        <tissue evidence="2">Leaf</tissue>
    </source>
</reference>
<feature type="region of interest" description="Disordered" evidence="1">
    <location>
        <begin position="33"/>
        <end position="57"/>
    </location>
</feature>
<proteinExistence type="predicted"/>
<sequence length="86" mass="8856">MVQPSGAAAHGRAQRRRLRARPCLNVLPASVHSARPGQAAQAVPARTPGGARGRALPTGSAISNWALIPLERISRDCPGKSGATEA</sequence>
<name>A0AAW2TL12_9LAMI</name>
<feature type="region of interest" description="Disordered" evidence="1">
    <location>
        <begin position="1"/>
        <end position="20"/>
    </location>
</feature>